<dbReference type="GO" id="GO:0004674">
    <property type="term" value="F:protein serine/threonine kinase activity"/>
    <property type="evidence" value="ECO:0007669"/>
    <property type="project" value="UniProtKB-KW"/>
</dbReference>
<dbReference type="InterPro" id="IPR008984">
    <property type="entry name" value="SMAD_FHA_dom_sf"/>
</dbReference>
<name>A0A5C3F7H9_9BASI</name>
<evidence type="ECO:0000259" key="12">
    <source>
        <dbReference type="PROSITE" id="PS50011"/>
    </source>
</evidence>
<dbReference type="Pfam" id="PF00069">
    <property type="entry name" value="Pkinase"/>
    <property type="match status" value="1"/>
</dbReference>
<dbReference type="GO" id="GO:0005524">
    <property type="term" value="F:ATP binding"/>
    <property type="evidence" value="ECO:0007669"/>
    <property type="project" value="UniProtKB-KW"/>
</dbReference>
<gene>
    <name evidence="13" type="ORF">PSFLO_05612</name>
</gene>
<dbReference type="SMART" id="SM00240">
    <property type="entry name" value="FHA"/>
    <property type="match status" value="1"/>
</dbReference>
<dbReference type="SUPFAM" id="SSF56112">
    <property type="entry name" value="Protein kinase-like (PK-like)"/>
    <property type="match status" value="1"/>
</dbReference>
<dbReference type="PANTHER" id="PTHR43895">
    <property type="entry name" value="CALCIUM/CALMODULIN-DEPENDENT PROTEIN KINASE KINASE-RELATED"/>
    <property type="match status" value="1"/>
</dbReference>
<evidence type="ECO:0000259" key="11">
    <source>
        <dbReference type="PROSITE" id="PS50006"/>
    </source>
</evidence>
<dbReference type="SUPFAM" id="SSF49879">
    <property type="entry name" value="SMAD/FHA domain"/>
    <property type="match status" value="1"/>
</dbReference>
<keyword evidence="6" id="KW-0418">Kinase</keyword>
<dbReference type="OrthoDB" id="40902at2759"/>
<feature type="domain" description="Protein kinase" evidence="12">
    <location>
        <begin position="230"/>
        <end position="534"/>
    </location>
</feature>
<reference evidence="13 14" key="1">
    <citation type="submission" date="2018-03" db="EMBL/GenBank/DDBJ databases">
        <authorList>
            <person name="Guldener U."/>
        </authorList>
    </citation>
    <scope>NUCLEOTIDE SEQUENCE [LARGE SCALE GENOMIC DNA]</scope>
    <source>
        <strain evidence="13 14">DAOM196992</strain>
    </source>
</reference>
<keyword evidence="3" id="KW-0723">Serine/threonine-protein kinase</keyword>
<evidence type="ECO:0000256" key="8">
    <source>
        <dbReference type="ARBA" id="ARBA00047899"/>
    </source>
</evidence>
<evidence type="ECO:0000256" key="5">
    <source>
        <dbReference type="ARBA" id="ARBA00022741"/>
    </source>
</evidence>
<organism evidence="13 14">
    <name type="scientific">Pseudozyma flocculosa</name>
    <dbReference type="NCBI Taxonomy" id="84751"/>
    <lineage>
        <taxon>Eukaryota</taxon>
        <taxon>Fungi</taxon>
        <taxon>Dikarya</taxon>
        <taxon>Basidiomycota</taxon>
        <taxon>Ustilaginomycotina</taxon>
        <taxon>Ustilaginomycetes</taxon>
        <taxon>Ustilaginales</taxon>
        <taxon>Ustilaginaceae</taxon>
        <taxon>Pseudozyma</taxon>
    </lineage>
</organism>
<dbReference type="PROSITE" id="PS50011">
    <property type="entry name" value="PROTEIN_KINASE_DOM"/>
    <property type="match status" value="1"/>
</dbReference>
<protein>
    <recommendedName>
        <fullName evidence="2">non-specific serine/threonine protein kinase</fullName>
        <ecNumber evidence="2">2.7.11.1</ecNumber>
    </recommendedName>
</protein>
<evidence type="ECO:0000256" key="1">
    <source>
        <dbReference type="ARBA" id="ARBA00005575"/>
    </source>
</evidence>
<dbReference type="CDD" id="cd22670">
    <property type="entry name" value="FHA_MEK1-like"/>
    <property type="match status" value="1"/>
</dbReference>
<accession>A0A5C3F7H9</accession>
<dbReference type="PANTHER" id="PTHR43895:SF32">
    <property type="entry name" value="SERINE_THREONINE-PROTEIN KINASE CHK1"/>
    <property type="match status" value="1"/>
</dbReference>
<comment type="catalytic activity">
    <reaction evidence="9">
        <text>L-seryl-[protein] + ATP = O-phospho-L-seryl-[protein] + ADP + H(+)</text>
        <dbReference type="Rhea" id="RHEA:17989"/>
        <dbReference type="Rhea" id="RHEA-COMP:9863"/>
        <dbReference type="Rhea" id="RHEA-COMP:11604"/>
        <dbReference type="ChEBI" id="CHEBI:15378"/>
        <dbReference type="ChEBI" id="CHEBI:29999"/>
        <dbReference type="ChEBI" id="CHEBI:30616"/>
        <dbReference type="ChEBI" id="CHEBI:83421"/>
        <dbReference type="ChEBI" id="CHEBI:456216"/>
        <dbReference type="EC" id="2.7.11.1"/>
    </reaction>
</comment>
<evidence type="ECO:0000313" key="14">
    <source>
        <dbReference type="Proteomes" id="UP000323386"/>
    </source>
</evidence>
<dbReference type="Proteomes" id="UP000323386">
    <property type="component" value="Unassembled WGS sequence"/>
</dbReference>
<dbReference type="PROSITE" id="PS50006">
    <property type="entry name" value="FHA_DOMAIN"/>
    <property type="match status" value="1"/>
</dbReference>
<evidence type="ECO:0000256" key="2">
    <source>
        <dbReference type="ARBA" id="ARBA00012513"/>
    </source>
</evidence>
<keyword evidence="14" id="KW-1185">Reference proteome</keyword>
<keyword evidence="5" id="KW-0547">Nucleotide-binding</keyword>
<evidence type="ECO:0000256" key="3">
    <source>
        <dbReference type="ARBA" id="ARBA00022527"/>
    </source>
</evidence>
<dbReference type="InterPro" id="IPR000719">
    <property type="entry name" value="Prot_kinase_dom"/>
</dbReference>
<keyword evidence="7" id="KW-0067">ATP-binding</keyword>
<evidence type="ECO:0000256" key="9">
    <source>
        <dbReference type="ARBA" id="ARBA00048679"/>
    </source>
</evidence>
<evidence type="ECO:0000256" key="6">
    <source>
        <dbReference type="ARBA" id="ARBA00022777"/>
    </source>
</evidence>
<dbReference type="Gene3D" id="1.10.510.10">
    <property type="entry name" value="Transferase(Phosphotransferase) domain 1"/>
    <property type="match status" value="1"/>
</dbReference>
<evidence type="ECO:0000256" key="10">
    <source>
        <dbReference type="SAM" id="MobiDB-lite"/>
    </source>
</evidence>
<dbReference type="Gene3D" id="3.30.200.20">
    <property type="entry name" value="Phosphorylase Kinase, domain 1"/>
    <property type="match status" value="1"/>
</dbReference>
<feature type="region of interest" description="Disordered" evidence="10">
    <location>
        <begin position="193"/>
        <end position="216"/>
    </location>
</feature>
<keyword evidence="4" id="KW-0808">Transferase</keyword>
<evidence type="ECO:0000256" key="4">
    <source>
        <dbReference type="ARBA" id="ARBA00022679"/>
    </source>
</evidence>
<dbReference type="AlphaFoldDB" id="A0A5C3F7H9"/>
<feature type="domain" description="FHA" evidence="11">
    <location>
        <begin position="106"/>
        <end position="159"/>
    </location>
</feature>
<comment type="similarity">
    <text evidence="1">Belongs to the protein kinase superfamily. CAMK Ser/Thr protein kinase family. CHEK2 subfamily.</text>
</comment>
<sequence>MVAASKALATGRRAAKVKKVRIAPEALQKKQIVLQEHDHVHADASPKADGQKYATLLSDTADQGQLQKALAREGHRVEDIAGAVAILSTSRGGRAQILRLDCYHRMVVGRFEQCDYVLPEMSVSSIHFVLFAYQTDSGEIFVSCEDKSTNGLVWNGSRIRNTSVLLSDGDQIQVPGSQTFVFTQMTGYSRESNTRKRVRTATAARGSGTGGELTTDPSFHPSPIDALIAADKICIVNSGSFGKVYLAYDEVARRQVACKVQSKTAGNKDKTGMDLKWEIEIEQPNINDLYDVFDDGQSMHLFLQLVVGGDLFEYIVRQRHLPDDVAKFIVYQLTRALTPENILLVRGGTVMPHVLLGDFGLAYDAAARDAGQDEQEPIDPEGVNGTGVSVGKAHGTFCRTRSHVGTPSYLAREALLSRYTGEPYDAFKHSGMHPFDYGSAEPMIVTKSLIERQLILDGEVELPPGHRHDDILAEQASHPSAPLIQRILRLELFWPPLADGERISEMAQKLIVELLNLVPEERRSVTSIVESEWVASEAEELKSAYDRIVQAP</sequence>
<dbReference type="InterPro" id="IPR000253">
    <property type="entry name" value="FHA_dom"/>
</dbReference>
<dbReference type="SMART" id="SM00220">
    <property type="entry name" value="S_TKc"/>
    <property type="match status" value="1"/>
</dbReference>
<dbReference type="EC" id="2.7.11.1" evidence="2"/>
<proteinExistence type="inferred from homology"/>
<dbReference type="GO" id="GO:0007165">
    <property type="term" value="P:signal transduction"/>
    <property type="evidence" value="ECO:0007669"/>
    <property type="project" value="TreeGrafter"/>
</dbReference>
<comment type="catalytic activity">
    <reaction evidence="8">
        <text>L-threonyl-[protein] + ATP = O-phospho-L-threonyl-[protein] + ADP + H(+)</text>
        <dbReference type="Rhea" id="RHEA:46608"/>
        <dbReference type="Rhea" id="RHEA-COMP:11060"/>
        <dbReference type="Rhea" id="RHEA-COMP:11605"/>
        <dbReference type="ChEBI" id="CHEBI:15378"/>
        <dbReference type="ChEBI" id="CHEBI:30013"/>
        <dbReference type="ChEBI" id="CHEBI:30616"/>
        <dbReference type="ChEBI" id="CHEBI:61977"/>
        <dbReference type="ChEBI" id="CHEBI:456216"/>
        <dbReference type="EC" id="2.7.11.1"/>
    </reaction>
</comment>
<evidence type="ECO:0000256" key="7">
    <source>
        <dbReference type="ARBA" id="ARBA00022840"/>
    </source>
</evidence>
<dbReference type="EMBL" id="OOIP01000017">
    <property type="protein sequence ID" value="SPO40130.1"/>
    <property type="molecule type" value="Genomic_DNA"/>
</dbReference>
<dbReference type="Gene3D" id="2.60.200.20">
    <property type="match status" value="1"/>
</dbReference>
<dbReference type="Pfam" id="PF00498">
    <property type="entry name" value="FHA"/>
    <property type="match status" value="1"/>
</dbReference>
<dbReference type="InterPro" id="IPR011009">
    <property type="entry name" value="Kinase-like_dom_sf"/>
</dbReference>
<evidence type="ECO:0000313" key="13">
    <source>
        <dbReference type="EMBL" id="SPO40130.1"/>
    </source>
</evidence>